<feature type="site" description="Could be important to modulate the pK values of the two catalytic cysteine residues" evidence="3">
    <location>
        <position position="199"/>
    </location>
</feature>
<keyword evidence="3" id="KW-0028">Amino-acid biosynthesis</keyword>
<dbReference type="EC" id="5.1.1.7" evidence="3 4"/>
<comment type="catalytic activity">
    <reaction evidence="3">
        <text>(2S,6S)-2,6-diaminopimelate = meso-2,6-diaminopimelate</text>
        <dbReference type="Rhea" id="RHEA:15393"/>
        <dbReference type="ChEBI" id="CHEBI:57609"/>
        <dbReference type="ChEBI" id="CHEBI:57791"/>
        <dbReference type="EC" id="5.1.1.7"/>
    </reaction>
</comment>
<feature type="binding site" evidence="3">
    <location>
        <position position="77"/>
    </location>
    <ligand>
        <name>substrate</name>
    </ligand>
</feature>
<evidence type="ECO:0000256" key="2">
    <source>
        <dbReference type="ARBA" id="ARBA00023235"/>
    </source>
</evidence>
<comment type="caution">
    <text evidence="5">The sequence shown here is derived from an EMBL/GenBank/DDBJ whole genome shotgun (WGS) entry which is preliminary data.</text>
</comment>
<reference evidence="5 6" key="1">
    <citation type="journal article" date="2013" name="Genome Announc.">
        <title>Draft Genome Sequence of Cesiribacter andamanensis Strain AMV16T, Isolated from a Soil Sample from a Mud Volcano in the Andaman Islands, India.</title>
        <authorList>
            <person name="Shivaji S."/>
            <person name="Ara S."/>
            <person name="Begum Z."/>
            <person name="Srinivas T.N."/>
            <person name="Singh A."/>
            <person name="Kumar Pinnaka A."/>
        </authorList>
    </citation>
    <scope>NUCLEOTIDE SEQUENCE [LARGE SCALE GENOMIC DNA]</scope>
    <source>
        <strain evidence="5 6">AMV16</strain>
    </source>
</reference>
<dbReference type="AlphaFoldDB" id="M7N9B9"/>
<evidence type="ECO:0000313" key="5">
    <source>
        <dbReference type="EMBL" id="EMR03852.1"/>
    </source>
</evidence>
<keyword evidence="6" id="KW-1185">Reference proteome</keyword>
<evidence type="ECO:0000256" key="1">
    <source>
        <dbReference type="ARBA" id="ARBA00010219"/>
    </source>
</evidence>
<dbReference type="GO" id="GO:0008837">
    <property type="term" value="F:diaminopimelate epimerase activity"/>
    <property type="evidence" value="ECO:0007669"/>
    <property type="project" value="UniProtKB-UniRule"/>
</dbReference>
<dbReference type="Pfam" id="PF01678">
    <property type="entry name" value="DAP_epimerase"/>
    <property type="match status" value="2"/>
</dbReference>
<feature type="binding site" evidence="3">
    <location>
        <begin position="199"/>
        <end position="200"/>
    </location>
    <ligand>
        <name>substrate</name>
    </ligand>
</feature>
<feature type="active site" description="Proton acceptor" evidence="3">
    <location>
        <position position="209"/>
    </location>
</feature>
<dbReference type="NCBIfam" id="TIGR00652">
    <property type="entry name" value="DapF"/>
    <property type="match status" value="1"/>
</dbReference>
<dbReference type="PANTHER" id="PTHR31689">
    <property type="entry name" value="DIAMINOPIMELATE EPIMERASE, CHLOROPLASTIC"/>
    <property type="match status" value="1"/>
</dbReference>
<proteinExistence type="inferred from homology"/>
<comment type="subcellular location">
    <subcellularLocation>
        <location evidence="3">Cytoplasm</location>
    </subcellularLocation>
</comment>
<comment type="pathway">
    <text evidence="3">Amino-acid biosynthesis; L-lysine biosynthesis via DAP pathway; DL-2,6-diaminopimelate from LL-2,6-diaminopimelate: step 1/1.</text>
</comment>
<dbReference type="UniPathway" id="UPA00034">
    <property type="reaction ID" value="UER00025"/>
</dbReference>
<feature type="binding site" evidence="3">
    <location>
        <begin position="86"/>
        <end position="87"/>
    </location>
    <ligand>
        <name>substrate</name>
    </ligand>
</feature>
<accession>M7N9B9</accession>
<evidence type="ECO:0000313" key="6">
    <source>
        <dbReference type="Proteomes" id="UP000011910"/>
    </source>
</evidence>
<protein>
    <recommendedName>
        <fullName evidence="3 4">Diaminopimelate epimerase</fullName>
        <shortName evidence="3">DAP epimerase</shortName>
        <ecNumber evidence="3 4">5.1.1.7</ecNumber>
    </recommendedName>
    <alternativeName>
        <fullName evidence="3">PLP-independent amino acid racemase</fullName>
    </alternativeName>
</protein>
<dbReference type="EMBL" id="AODQ01000016">
    <property type="protein sequence ID" value="EMR03852.1"/>
    <property type="molecule type" value="Genomic_DNA"/>
</dbReference>
<sequence>MEVQAFSSDHPMAVIHFYKYQGTGNDFIMIDNRQEVVDKTDLALVKQLCHRRYGIGADGLILIENSQETDFEMIYFNSDGSKSFCGNGSRCAVSFANYLGMVGDNAEFKAIDGFHEAYIMQDQVFLRMRNVEKVEQFEEDMFINTGSPHYIRFVKELAAMDVVEEGRKIRNSELYKAEGTNVNFVEPTQEGKLYVRTYERGVEDETLSCGTGVTAAALASTYLGYSSPVKLLTPGGQLQVAFKTKGNDQFTDIYLSGPATFVFKGEINI</sequence>
<keyword evidence="2 3" id="KW-0413">Isomerase</keyword>
<feature type="active site" description="Proton donor" evidence="3">
    <location>
        <position position="85"/>
    </location>
</feature>
<dbReference type="HAMAP" id="MF_00197">
    <property type="entry name" value="DAP_epimerase"/>
    <property type="match status" value="1"/>
</dbReference>
<dbReference type="Proteomes" id="UP000011910">
    <property type="component" value="Unassembled WGS sequence"/>
</dbReference>
<keyword evidence="3" id="KW-0457">Lysine biosynthesis</keyword>
<dbReference type="Gene3D" id="3.10.310.10">
    <property type="entry name" value="Diaminopimelate Epimerase, Chain A, domain 1"/>
    <property type="match status" value="2"/>
</dbReference>
<gene>
    <name evidence="3 5" type="primary">dapF</name>
    <name evidence="5" type="ORF">ADICEAN_01001</name>
</gene>
<dbReference type="GO" id="GO:0009089">
    <property type="term" value="P:lysine biosynthetic process via diaminopimelate"/>
    <property type="evidence" value="ECO:0007669"/>
    <property type="project" value="UniProtKB-UniRule"/>
</dbReference>
<feature type="binding site" evidence="3">
    <location>
        <begin position="210"/>
        <end position="211"/>
    </location>
    <ligand>
        <name>substrate</name>
    </ligand>
</feature>
<dbReference type="PATRIC" id="fig|1279009.4.peg.1015"/>
<feature type="binding site" evidence="3">
    <location>
        <position position="25"/>
    </location>
    <ligand>
        <name>substrate</name>
    </ligand>
</feature>
<dbReference type="SUPFAM" id="SSF54506">
    <property type="entry name" value="Diaminopimelate epimerase-like"/>
    <property type="match status" value="2"/>
</dbReference>
<name>M7N9B9_9BACT</name>
<comment type="function">
    <text evidence="3">Catalyzes the stereoinversion of LL-2,6-diaminopimelate (L,L-DAP) to meso-diaminopimelate (meso-DAP), a precursor of L-lysine and an essential component of the bacterial peptidoglycan.</text>
</comment>
<comment type="similarity">
    <text evidence="1 3">Belongs to the diaminopimelate epimerase family.</text>
</comment>
<organism evidence="5 6">
    <name type="scientific">Cesiribacter andamanensis AMV16</name>
    <dbReference type="NCBI Taxonomy" id="1279009"/>
    <lineage>
        <taxon>Bacteria</taxon>
        <taxon>Pseudomonadati</taxon>
        <taxon>Bacteroidota</taxon>
        <taxon>Cytophagia</taxon>
        <taxon>Cytophagales</taxon>
        <taxon>Cesiribacteraceae</taxon>
        <taxon>Cesiribacter</taxon>
    </lineage>
</organism>
<feature type="site" description="Could be important to modulate the pK values of the two catalytic cysteine residues" evidence="3">
    <location>
        <position position="149"/>
    </location>
</feature>
<comment type="caution">
    <text evidence="3">Lacks conserved residue(s) required for the propagation of feature annotation.</text>
</comment>
<dbReference type="STRING" id="1279009.ADICEAN_01001"/>
<dbReference type="GO" id="GO:0005829">
    <property type="term" value="C:cytosol"/>
    <property type="evidence" value="ECO:0007669"/>
    <property type="project" value="TreeGrafter"/>
</dbReference>
<evidence type="ECO:0000256" key="3">
    <source>
        <dbReference type="HAMAP-Rule" id="MF_00197"/>
    </source>
</evidence>
<feature type="binding site" evidence="3">
    <location>
        <position position="181"/>
    </location>
    <ligand>
        <name>substrate</name>
    </ligand>
</feature>
<keyword evidence="3" id="KW-0963">Cytoplasm</keyword>
<dbReference type="InterPro" id="IPR001653">
    <property type="entry name" value="DAP_epimerase_DapF"/>
</dbReference>
<evidence type="ECO:0000256" key="4">
    <source>
        <dbReference type="NCBIfam" id="TIGR00652"/>
    </source>
</evidence>
<comment type="subunit">
    <text evidence="3">Homodimer.</text>
</comment>
<dbReference type="eggNOG" id="COG0253">
    <property type="taxonomic scope" value="Bacteria"/>
</dbReference>
<dbReference type="PANTHER" id="PTHR31689:SF0">
    <property type="entry name" value="DIAMINOPIMELATE EPIMERASE"/>
    <property type="match status" value="1"/>
</dbReference>